<proteinExistence type="predicted"/>
<organism evidence="1 2">
    <name type="scientific">Myripristis murdjan</name>
    <name type="common">pinecone soldierfish</name>
    <dbReference type="NCBI Taxonomy" id="586833"/>
    <lineage>
        <taxon>Eukaryota</taxon>
        <taxon>Metazoa</taxon>
        <taxon>Chordata</taxon>
        <taxon>Craniata</taxon>
        <taxon>Vertebrata</taxon>
        <taxon>Euteleostomi</taxon>
        <taxon>Actinopterygii</taxon>
        <taxon>Neopterygii</taxon>
        <taxon>Teleostei</taxon>
        <taxon>Neoteleostei</taxon>
        <taxon>Acanthomorphata</taxon>
        <taxon>Holocentriformes</taxon>
        <taxon>Holocentridae</taxon>
        <taxon>Myripristis</taxon>
    </lineage>
</organism>
<evidence type="ECO:0000313" key="2">
    <source>
        <dbReference type="Proteomes" id="UP000472263"/>
    </source>
</evidence>
<dbReference type="Proteomes" id="UP000472263">
    <property type="component" value="Chromosome 1"/>
</dbReference>
<name>A0A668ACP6_9TELE</name>
<reference evidence="1" key="1">
    <citation type="submission" date="2019-06" db="EMBL/GenBank/DDBJ databases">
        <authorList>
            <consortium name="Wellcome Sanger Institute Data Sharing"/>
        </authorList>
    </citation>
    <scope>NUCLEOTIDE SEQUENCE [LARGE SCALE GENOMIC DNA]</scope>
</reference>
<evidence type="ECO:0000313" key="1">
    <source>
        <dbReference type="Ensembl" id="ENSMMDP00005048963.1"/>
    </source>
</evidence>
<sequence>MGKKHEKDHRERRLLSWPDRCATGADPCPCHFYKTTSFQVDVNPHGGSHSPVGVWDRKGRLSTGCQDCFDTTFVCAGGIAACGNVHSCDEADTVTTGRDYSSDVAARAEIYVRVRQAVSGKHTQVLVNKDIGL</sequence>
<reference evidence="1" key="2">
    <citation type="submission" date="2025-08" db="UniProtKB">
        <authorList>
            <consortium name="Ensembl"/>
        </authorList>
    </citation>
    <scope>IDENTIFICATION</scope>
</reference>
<dbReference type="Ensembl" id="ENSMMDT00005049920.1">
    <property type="protein sequence ID" value="ENSMMDP00005048963.1"/>
    <property type="gene ID" value="ENSMMDG00005022264.1"/>
</dbReference>
<dbReference type="InParanoid" id="A0A668ACP6"/>
<protein>
    <submittedName>
        <fullName evidence="1">Uncharacterized protein</fullName>
    </submittedName>
</protein>
<accession>A0A668ACP6</accession>
<reference evidence="1" key="3">
    <citation type="submission" date="2025-09" db="UniProtKB">
        <authorList>
            <consortium name="Ensembl"/>
        </authorList>
    </citation>
    <scope>IDENTIFICATION</scope>
</reference>
<keyword evidence="2" id="KW-1185">Reference proteome</keyword>
<dbReference type="AlphaFoldDB" id="A0A668ACP6"/>